<dbReference type="InterPro" id="IPR017850">
    <property type="entry name" value="Alkaline_phosphatase_core_sf"/>
</dbReference>
<dbReference type="Proteomes" id="UP001432099">
    <property type="component" value="Chromosome"/>
</dbReference>
<dbReference type="PANTHER" id="PTHR10151:SF120">
    <property type="entry name" value="BIS(5'-ADENOSYL)-TRIPHOSPHATASE"/>
    <property type="match status" value="1"/>
</dbReference>
<dbReference type="InterPro" id="IPR002591">
    <property type="entry name" value="Phosphodiest/P_Trfase"/>
</dbReference>
<accession>A0ABN6ZA78</accession>
<keyword evidence="2" id="KW-1185">Reference proteome</keyword>
<dbReference type="RefSeq" id="WP_262950653.1">
    <property type="nucleotide sequence ID" value="NZ_AP028127.1"/>
</dbReference>
<proteinExistence type="predicted"/>
<dbReference type="EMBL" id="AP028127">
    <property type="protein sequence ID" value="BEH90736.1"/>
    <property type="molecule type" value="Genomic_DNA"/>
</dbReference>
<organism evidence="1 2">
    <name type="scientific">Turicibacter faecis</name>
    <dbReference type="NCBI Taxonomy" id="2963365"/>
    <lineage>
        <taxon>Bacteria</taxon>
        <taxon>Bacillati</taxon>
        <taxon>Bacillota</taxon>
        <taxon>Erysipelotrichia</taxon>
        <taxon>Erysipelotrichales</taxon>
        <taxon>Turicibacteraceae</taxon>
        <taxon>Turicibacter</taxon>
    </lineage>
</organism>
<dbReference type="Gene3D" id="3.40.720.10">
    <property type="entry name" value="Alkaline Phosphatase, subunit A"/>
    <property type="match status" value="1"/>
</dbReference>
<dbReference type="SUPFAM" id="SSF53649">
    <property type="entry name" value="Alkaline phosphatase-like"/>
    <property type="match status" value="1"/>
</dbReference>
<dbReference type="PANTHER" id="PTHR10151">
    <property type="entry name" value="ECTONUCLEOTIDE PYROPHOSPHATASE/PHOSPHODIESTERASE"/>
    <property type="match status" value="1"/>
</dbReference>
<dbReference type="Pfam" id="PF01663">
    <property type="entry name" value="Phosphodiest"/>
    <property type="match status" value="1"/>
</dbReference>
<protein>
    <submittedName>
        <fullName evidence="1">Alkaline phosphatase family protein</fullName>
    </submittedName>
</protein>
<sequence>MKNIIYPNYEKSTLNIMATLLNYYDVASSYQSLSVIKEVLDKEYKNVVLLVFDGMGVDALEKNLKSTDFLNRHLKEELTAVAPSTTTAAMTAYYSGKSPFEHGWLGWSLYFKEYGRCIDTFLNTDSYTGEKLELPHAGYTLMGYTHVLDRVEEATNHHIKAYMIEPNYINYQGKNTKIGVESAQQLVDEVAKLVSTDEQKFVFGYWTDPDKTMHESGCYSAKTKEKMTEINELLMNLSQQMKDTLLIISADHGLIDVEPTTYLNDYPELTACFLMPPFIEGRLMSFFIREDLRETFSTQFNKTFGDDFILLTRQQALEMNLFGYHTPHPKTLDFIGDFIACATGHKVLGYLPAVKKEKFNFTATHAGLTREEMVVPLILVESK</sequence>
<evidence type="ECO:0000313" key="1">
    <source>
        <dbReference type="EMBL" id="BEH90736.1"/>
    </source>
</evidence>
<reference evidence="1" key="1">
    <citation type="journal article" date="2024" name="Int. J. Syst. Evol. Microbiol.">
        <title>Turicibacter faecis sp. nov., isolated from faeces of heart failure mouse model.</title>
        <authorList>
            <person name="Imamura Y."/>
            <person name="Motooka D."/>
            <person name="Nakajima Y."/>
            <person name="Ito S."/>
            <person name="Kitakaze M."/>
            <person name="Iida T."/>
            <person name="Nakamura S."/>
        </authorList>
    </citation>
    <scope>NUCLEOTIDE SEQUENCE</scope>
    <source>
        <strain evidence="1">TC023</strain>
    </source>
</reference>
<evidence type="ECO:0000313" key="2">
    <source>
        <dbReference type="Proteomes" id="UP001432099"/>
    </source>
</evidence>
<name>A0ABN6ZA78_9FIRM</name>
<gene>
    <name evidence="1" type="ORF">T23_08380</name>
</gene>